<feature type="domain" description="Galaxin-like repeats" evidence="1">
    <location>
        <begin position="62"/>
        <end position="119"/>
    </location>
</feature>
<dbReference type="EMBL" id="KQ418706">
    <property type="protein sequence ID" value="KOF86267.1"/>
    <property type="molecule type" value="Genomic_DNA"/>
</dbReference>
<gene>
    <name evidence="2" type="ORF">OCBIM_22018985mg</name>
</gene>
<sequence>MERCILKGLTVILVCLLLQLVTPVLLISSKTVATSKQASITNGYRIRTSTLPPKFKPSKLVAKCGSVFYTSRQKICCGSRLFNRTGFKPNCCGSKQYDAMFDICCKENIIKKVHQPLNC</sequence>
<accession>A0A0L8HAR2</accession>
<protein>
    <recommendedName>
        <fullName evidence="1">Galaxin-like repeats domain-containing protein</fullName>
    </recommendedName>
</protein>
<proteinExistence type="predicted"/>
<dbReference type="InterPro" id="IPR056601">
    <property type="entry name" value="Galaxin_dom"/>
</dbReference>
<dbReference type="AlphaFoldDB" id="A0A0L8HAR2"/>
<dbReference type="KEGG" id="obi:106871837"/>
<dbReference type="OrthoDB" id="6136622at2759"/>
<evidence type="ECO:0000259" key="1">
    <source>
        <dbReference type="Pfam" id="PF24748"/>
    </source>
</evidence>
<reference evidence="2" key="1">
    <citation type="submission" date="2015-07" db="EMBL/GenBank/DDBJ databases">
        <title>MeaNS - Measles Nucleotide Surveillance Program.</title>
        <authorList>
            <person name="Tran T."/>
            <person name="Druce J."/>
        </authorList>
    </citation>
    <scope>NUCLEOTIDE SEQUENCE</scope>
    <source>
        <strain evidence="2">UCB-OBI-ISO-001</strain>
        <tissue evidence="2">Gonad</tissue>
    </source>
</reference>
<dbReference type="Pfam" id="PF24748">
    <property type="entry name" value="Galaxin_repeat"/>
    <property type="match status" value="1"/>
</dbReference>
<name>A0A0L8HAR2_OCTBM</name>
<organism evidence="2">
    <name type="scientific">Octopus bimaculoides</name>
    <name type="common">California two-spotted octopus</name>
    <dbReference type="NCBI Taxonomy" id="37653"/>
    <lineage>
        <taxon>Eukaryota</taxon>
        <taxon>Metazoa</taxon>
        <taxon>Spiralia</taxon>
        <taxon>Lophotrochozoa</taxon>
        <taxon>Mollusca</taxon>
        <taxon>Cephalopoda</taxon>
        <taxon>Coleoidea</taxon>
        <taxon>Octopodiformes</taxon>
        <taxon>Octopoda</taxon>
        <taxon>Incirrata</taxon>
        <taxon>Octopodidae</taxon>
        <taxon>Octopus</taxon>
    </lineage>
</organism>
<evidence type="ECO:0000313" key="2">
    <source>
        <dbReference type="EMBL" id="KOF86267.1"/>
    </source>
</evidence>